<evidence type="ECO:0000256" key="1">
    <source>
        <dbReference type="ARBA" id="ARBA00023125"/>
    </source>
</evidence>
<dbReference type="AlphaFoldDB" id="A0A165GA31"/>
<dbReference type="Pfam" id="PF16900">
    <property type="entry name" value="REPA_OB_2"/>
    <property type="match status" value="1"/>
</dbReference>
<dbReference type="OrthoDB" id="1751331at2759"/>
<protein>
    <recommendedName>
        <fullName evidence="6">Replication protein A OB domain-containing protein</fullName>
    </recommendedName>
</protein>
<organism evidence="4 5">
    <name type="scientific">Calocera cornea HHB12733</name>
    <dbReference type="NCBI Taxonomy" id="1353952"/>
    <lineage>
        <taxon>Eukaryota</taxon>
        <taxon>Fungi</taxon>
        <taxon>Dikarya</taxon>
        <taxon>Basidiomycota</taxon>
        <taxon>Agaricomycotina</taxon>
        <taxon>Dacrymycetes</taxon>
        <taxon>Dacrymycetales</taxon>
        <taxon>Dacrymycetaceae</taxon>
        <taxon>Calocera</taxon>
    </lineage>
</organism>
<feature type="domain" description="Replication protein A OB" evidence="3">
    <location>
        <begin position="127"/>
        <end position="220"/>
    </location>
</feature>
<evidence type="ECO:0008006" key="6">
    <source>
        <dbReference type="Google" id="ProtNLM"/>
    </source>
</evidence>
<dbReference type="InterPro" id="IPR012340">
    <property type="entry name" value="NA-bd_OB-fold"/>
</dbReference>
<keyword evidence="5" id="KW-1185">Reference proteome</keyword>
<dbReference type="InterPro" id="IPR031657">
    <property type="entry name" value="REPA_OB_2"/>
</dbReference>
<accession>A0A165GA31</accession>
<dbReference type="SUPFAM" id="SSF50249">
    <property type="entry name" value="Nucleic acid-binding proteins"/>
    <property type="match status" value="3"/>
</dbReference>
<gene>
    <name evidence="4" type="ORF">CALCODRAFT_482806</name>
</gene>
<dbReference type="InterPro" id="IPR013955">
    <property type="entry name" value="Rep_factor-A_C"/>
</dbReference>
<dbReference type="InParanoid" id="A0A165GA31"/>
<dbReference type="Gene3D" id="2.40.50.140">
    <property type="entry name" value="Nucleic acid-binding proteins"/>
    <property type="match status" value="3"/>
</dbReference>
<reference evidence="4 5" key="1">
    <citation type="journal article" date="2016" name="Mol. Biol. Evol.">
        <title>Comparative Genomics of Early-Diverging Mushroom-Forming Fungi Provides Insights into the Origins of Lignocellulose Decay Capabilities.</title>
        <authorList>
            <person name="Nagy L.G."/>
            <person name="Riley R."/>
            <person name="Tritt A."/>
            <person name="Adam C."/>
            <person name="Daum C."/>
            <person name="Floudas D."/>
            <person name="Sun H."/>
            <person name="Yadav J.S."/>
            <person name="Pangilinan J."/>
            <person name="Larsson K.H."/>
            <person name="Matsuura K."/>
            <person name="Barry K."/>
            <person name="Labutti K."/>
            <person name="Kuo R."/>
            <person name="Ohm R.A."/>
            <person name="Bhattacharya S.S."/>
            <person name="Shirouzu T."/>
            <person name="Yoshinaga Y."/>
            <person name="Martin F.M."/>
            <person name="Grigoriev I.V."/>
            <person name="Hibbett D.S."/>
        </authorList>
    </citation>
    <scope>NUCLEOTIDE SEQUENCE [LARGE SCALE GENOMIC DNA]</scope>
    <source>
        <strain evidence="4 5">HHB12733</strain>
    </source>
</reference>
<sequence length="441" mass="50031">MLDALPVIGKTWFVKVRVIEFSGKQDYTNKEGQRRNKLIMGLIDKDENKMRLITFDEQIIEHFVRNVRLSTIMYFWNCRVIRTEDNYVPVGFCNYEISFRQGNGYEILERDDPEIPGVEWEFKSMENLPTIGPDSRVDVVGVIHVVGALESIQDQRGTLRRRKEIQIVDRTKKVGRLAIWAGRAENFSGKVGDVIALKNVVTTTYGGASLNVFVETSFLINPSAREVPGGPGLKTWYQSLTAYNFEHVSSGYSAGSHFDPNVSPRSFAIPMAVVRGENYGKGTRVDTVNVIEKISWASKDCLYLGCKTDGCNRKLRDDLQCPREEHNPQPVGRQRYCFMLNLKIGTAFDKVTAFDGAADMLLGMSANKAARNGRRAECDRAVESLIDQEWWFTLQCRMKTFYNRPTWTVTVIGAARLDEDGSVIERDAYEATSDDDEHIIE</sequence>
<evidence type="ECO:0000259" key="3">
    <source>
        <dbReference type="Pfam" id="PF16900"/>
    </source>
</evidence>
<keyword evidence="1" id="KW-0238">DNA-binding</keyword>
<dbReference type="GO" id="GO:0003677">
    <property type="term" value="F:DNA binding"/>
    <property type="evidence" value="ECO:0007669"/>
    <property type="project" value="UniProtKB-KW"/>
</dbReference>
<evidence type="ECO:0000259" key="2">
    <source>
        <dbReference type="Pfam" id="PF08646"/>
    </source>
</evidence>
<dbReference type="EMBL" id="KV423958">
    <property type="protein sequence ID" value="KZT57800.1"/>
    <property type="molecule type" value="Genomic_DNA"/>
</dbReference>
<proteinExistence type="predicted"/>
<dbReference type="Pfam" id="PF08646">
    <property type="entry name" value="Rep_fac-A_C"/>
    <property type="match status" value="1"/>
</dbReference>
<feature type="domain" description="Replication factor A C-terminal" evidence="2">
    <location>
        <begin position="298"/>
        <end position="419"/>
    </location>
</feature>
<dbReference type="STRING" id="1353952.A0A165GA31"/>
<dbReference type="Proteomes" id="UP000076842">
    <property type="component" value="Unassembled WGS sequence"/>
</dbReference>
<name>A0A165GA31_9BASI</name>
<evidence type="ECO:0000313" key="5">
    <source>
        <dbReference type="Proteomes" id="UP000076842"/>
    </source>
</evidence>
<evidence type="ECO:0000313" key="4">
    <source>
        <dbReference type="EMBL" id="KZT57800.1"/>
    </source>
</evidence>